<evidence type="ECO:0000313" key="7">
    <source>
        <dbReference type="Proteomes" id="UP000272778"/>
    </source>
</evidence>
<dbReference type="PROSITE" id="PS50887">
    <property type="entry name" value="GGDEF"/>
    <property type="match status" value="1"/>
</dbReference>
<evidence type="ECO:0000256" key="3">
    <source>
        <dbReference type="SAM" id="MobiDB-lite"/>
    </source>
</evidence>
<dbReference type="AlphaFoldDB" id="A0A3N6PPP9"/>
<proteinExistence type="predicted"/>
<dbReference type="PANTHER" id="PTHR45138">
    <property type="entry name" value="REGULATORY COMPONENTS OF SENSORY TRANSDUCTION SYSTEM"/>
    <property type="match status" value="1"/>
</dbReference>
<evidence type="ECO:0000313" key="6">
    <source>
        <dbReference type="EMBL" id="RQH01176.1"/>
    </source>
</evidence>
<dbReference type="GO" id="GO:0052621">
    <property type="term" value="F:diguanylate cyclase activity"/>
    <property type="evidence" value="ECO:0007669"/>
    <property type="project" value="UniProtKB-EC"/>
</dbReference>
<gene>
    <name evidence="6" type="ORF">D1Y85_23785</name>
</gene>
<comment type="catalytic activity">
    <reaction evidence="2">
        <text>2 GTP = 3',3'-c-di-GMP + 2 diphosphate</text>
        <dbReference type="Rhea" id="RHEA:24898"/>
        <dbReference type="ChEBI" id="CHEBI:33019"/>
        <dbReference type="ChEBI" id="CHEBI:37565"/>
        <dbReference type="ChEBI" id="CHEBI:58805"/>
        <dbReference type="EC" id="2.7.7.65"/>
    </reaction>
</comment>
<evidence type="ECO:0000256" key="2">
    <source>
        <dbReference type="ARBA" id="ARBA00034247"/>
    </source>
</evidence>
<dbReference type="GO" id="GO:0043709">
    <property type="term" value="P:cell adhesion involved in single-species biofilm formation"/>
    <property type="evidence" value="ECO:0007669"/>
    <property type="project" value="TreeGrafter"/>
</dbReference>
<sequence>MTLWIGNWPVLGGLSGTLVATVMAGVTFAAIYSGYAEELDHAAENSRNIVRLLSSDIGRNVELYDLSLQAVVSGAQRAETWQLPPEMRQRVLFNRATAASSLGGAYVLDANGYVRAWQSGAAVPAISFADRDYFLAQQHSPSVGLFFSKPYFSRLRGGVPTIGLTRRINAPDGTFAGVALLAVQLNYFQYLLDRIDVGPNGCAFVLTQDGTMLASKPPGSRVVGANYADSPSFAIIAHRPSGTHTGRSIVDGKSRMYTFARVGNAPLIVVVAPAIDDILAPWRKRSGFAIAMTTLIGAAWVVVSWALAFALRGKVAAEGELMRLAMIDGLTGLANRRALDRRLAVEWQRAVREREPLSVLFFDIDDFKLFNDNYGHAAGDAVLELVAGRIASGARRATDMAARYGGEEFTLILPDTSLPAAVKIAEKIRKKVESENLEHRASSHGRVTISVGCASCDPPVGGSGAKLLAAADRLLYEAKEGGRNQVRAQQWTGGEGEPPAPKGSGTGSPAGSQANLQAGSQAAT</sequence>
<dbReference type="NCBIfam" id="TIGR00254">
    <property type="entry name" value="GGDEF"/>
    <property type="match status" value="1"/>
</dbReference>
<keyword evidence="4" id="KW-1133">Transmembrane helix</keyword>
<feature type="compositionally biased region" description="Polar residues" evidence="3">
    <location>
        <begin position="507"/>
        <end position="524"/>
    </location>
</feature>
<dbReference type="PANTHER" id="PTHR45138:SF9">
    <property type="entry name" value="DIGUANYLATE CYCLASE DGCM-RELATED"/>
    <property type="match status" value="1"/>
</dbReference>
<dbReference type="GO" id="GO:1902201">
    <property type="term" value="P:negative regulation of bacterial-type flagellum-dependent cell motility"/>
    <property type="evidence" value="ECO:0007669"/>
    <property type="project" value="TreeGrafter"/>
</dbReference>
<dbReference type="OrthoDB" id="9813903at2"/>
<dbReference type="Proteomes" id="UP000272778">
    <property type="component" value="Unassembled WGS sequence"/>
</dbReference>
<evidence type="ECO:0000256" key="1">
    <source>
        <dbReference type="ARBA" id="ARBA00012528"/>
    </source>
</evidence>
<dbReference type="CDD" id="cd01949">
    <property type="entry name" value="GGDEF"/>
    <property type="match status" value="1"/>
</dbReference>
<dbReference type="InterPro" id="IPR043128">
    <property type="entry name" value="Rev_trsase/Diguanyl_cyclase"/>
</dbReference>
<dbReference type="EMBL" id="RQIS01000023">
    <property type="protein sequence ID" value="RQH01176.1"/>
    <property type="molecule type" value="Genomic_DNA"/>
</dbReference>
<dbReference type="CDD" id="cd12915">
    <property type="entry name" value="PDC2_DGC_like"/>
    <property type="match status" value="1"/>
</dbReference>
<evidence type="ECO:0000259" key="5">
    <source>
        <dbReference type="PROSITE" id="PS50887"/>
    </source>
</evidence>
<dbReference type="InterPro" id="IPR029787">
    <property type="entry name" value="Nucleotide_cyclase"/>
</dbReference>
<accession>A0A3N6PPP9</accession>
<dbReference type="CDD" id="cd12914">
    <property type="entry name" value="PDC1_DGC_like"/>
    <property type="match status" value="1"/>
</dbReference>
<feature type="transmembrane region" description="Helical" evidence="4">
    <location>
        <begin position="287"/>
        <end position="311"/>
    </location>
</feature>
<keyword evidence="4" id="KW-0812">Transmembrane</keyword>
<dbReference type="Gene3D" id="3.30.70.270">
    <property type="match status" value="1"/>
</dbReference>
<dbReference type="SUPFAM" id="SSF55073">
    <property type="entry name" value="Nucleotide cyclase"/>
    <property type="match status" value="1"/>
</dbReference>
<name>A0A3N6PPP9_9BURK</name>
<feature type="transmembrane region" description="Helical" evidence="4">
    <location>
        <begin position="12"/>
        <end position="32"/>
    </location>
</feature>
<keyword evidence="4" id="KW-0472">Membrane</keyword>
<dbReference type="GO" id="GO:0005886">
    <property type="term" value="C:plasma membrane"/>
    <property type="evidence" value="ECO:0007669"/>
    <property type="project" value="TreeGrafter"/>
</dbReference>
<dbReference type="FunFam" id="3.30.70.270:FF:000001">
    <property type="entry name" value="Diguanylate cyclase domain protein"/>
    <property type="match status" value="1"/>
</dbReference>
<comment type="caution">
    <text evidence="6">The sequence shown here is derived from an EMBL/GenBank/DDBJ whole genome shotgun (WGS) entry which is preliminary data.</text>
</comment>
<protein>
    <recommendedName>
        <fullName evidence="1">diguanylate cyclase</fullName>
        <ecNumber evidence="1">2.7.7.65</ecNumber>
    </recommendedName>
</protein>
<keyword evidence="7" id="KW-1185">Reference proteome</keyword>
<dbReference type="EC" id="2.7.7.65" evidence="1"/>
<dbReference type="Pfam" id="PF00990">
    <property type="entry name" value="GGDEF"/>
    <property type="match status" value="1"/>
</dbReference>
<feature type="domain" description="GGDEF" evidence="5">
    <location>
        <begin position="355"/>
        <end position="491"/>
    </location>
</feature>
<dbReference type="Pfam" id="PF22588">
    <property type="entry name" value="dCache_1_like"/>
    <property type="match status" value="1"/>
</dbReference>
<organism evidence="6 7">
    <name type="scientific">Paraburkholderia dinghuensis</name>
    <dbReference type="NCBI Taxonomy" id="2305225"/>
    <lineage>
        <taxon>Bacteria</taxon>
        <taxon>Pseudomonadati</taxon>
        <taxon>Pseudomonadota</taxon>
        <taxon>Betaproteobacteria</taxon>
        <taxon>Burkholderiales</taxon>
        <taxon>Burkholderiaceae</taxon>
        <taxon>Paraburkholderia</taxon>
    </lineage>
</organism>
<evidence type="ECO:0000256" key="4">
    <source>
        <dbReference type="SAM" id="Phobius"/>
    </source>
</evidence>
<reference evidence="6 7" key="1">
    <citation type="submission" date="2018-11" db="EMBL/GenBank/DDBJ databases">
        <title>Paraburkholderia sp. DHOA04, isolated from soil.</title>
        <authorList>
            <person name="Gao Z.-H."/>
            <person name="Qiu L.-H."/>
            <person name="Fu J.-C."/>
        </authorList>
    </citation>
    <scope>NUCLEOTIDE SEQUENCE [LARGE SCALE GENOMIC DNA]</scope>
    <source>
        <strain evidence="6 7">DHOA04</strain>
    </source>
</reference>
<dbReference type="InterPro" id="IPR000160">
    <property type="entry name" value="GGDEF_dom"/>
</dbReference>
<dbReference type="Gene3D" id="3.30.450.20">
    <property type="entry name" value="PAS domain"/>
    <property type="match status" value="2"/>
</dbReference>
<dbReference type="SMART" id="SM00267">
    <property type="entry name" value="GGDEF"/>
    <property type="match status" value="1"/>
</dbReference>
<dbReference type="InterPro" id="IPR054327">
    <property type="entry name" value="His-kinase-like_sensor"/>
</dbReference>
<feature type="region of interest" description="Disordered" evidence="3">
    <location>
        <begin position="481"/>
        <end position="524"/>
    </location>
</feature>
<dbReference type="InterPro" id="IPR050469">
    <property type="entry name" value="Diguanylate_Cyclase"/>
</dbReference>